<gene>
    <name evidence="2" type="ORF">OIH86_20475</name>
</gene>
<proteinExistence type="predicted"/>
<dbReference type="Proteomes" id="UP001526147">
    <property type="component" value="Unassembled WGS sequence"/>
</dbReference>
<dbReference type="RefSeq" id="WP_264144231.1">
    <property type="nucleotide sequence ID" value="NZ_JAOYEY010000048.1"/>
</dbReference>
<protein>
    <recommendedName>
        <fullName evidence="4">Peptidase MA-like domain-containing protein</fullName>
    </recommendedName>
</protein>
<evidence type="ECO:0000313" key="2">
    <source>
        <dbReference type="EMBL" id="MCV9888027.1"/>
    </source>
</evidence>
<keyword evidence="1" id="KW-0472">Membrane</keyword>
<organism evidence="2 3">
    <name type="scientific">Metabacillus halosaccharovorans</name>
    <dbReference type="NCBI Taxonomy" id="930124"/>
    <lineage>
        <taxon>Bacteria</taxon>
        <taxon>Bacillati</taxon>
        <taxon>Bacillota</taxon>
        <taxon>Bacilli</taxon>
        <taxon>Bacillales</taxon>
        <taxon>Bacillaceae</taxon>
        <taxon>Metabacillus</taxon>
    </lineage>
</organism>
<name>A0ABT3DN46_9BACI</name>
<accession>A0ABT3DN46</accession>
<keyword evidence="3" id="KW-1185">Reference proteome</keyword>
<feature type="transmembrane region" description="Helical" evidence="1">
    <location>
        <begin position="7"/>
        <end position="28"/>
    </location>
</feature>
<reference evidence="2 3" key="1">
    <citation type="submission" date="2022-10" db="EMBL/GenBank/DDBJ databases">
        <title>Draft genome assembly of moderately radiation resistant bacterium Metabacillus halosaccharovorans.</title>
        <authorList>
            <person name="Pal S."/>
            <person name="Gopinathan A."/>
        </authorList>
    </citation>
    <scope>NUCLEOTIDE SEQUENCE [LARGE SCALE GENOMIC DNA]</scope>
    <source>
        <strain evidence="2 3">VITHBRA001</strain>
    </source>
</reference>
<feature type="transmembrane region" description="Helical" evidence="1">
    <location>
        <begin position="34"/>
        <end position="56"/>
    </location>
</feature>
<evidence type="ECO:0000256" key="1">
    <source>
        <dbReference type="SAM" id="Phobius"/>
    </source>
</evidence>
<keyword evidence="1" id="KW-0812">Transmembrane</keyword>
<dbReference type="InterPro" id="IPR011990">
    <property type="entry name" value="TPR-like_helical_dom_sf"/>
</dbReference>
<evidence type="ECO:0000313" key="3">
    <source>
        <dbReference type="Proteomes" id="UP001526147"/>
    </source>
</evidence>
<sequence length="506" mass="58617">MKAFSKVIALLSLLIFLAILVYFIVLSLNGVEGLAISFVISMLLIIPISISLYGMIKGNIAMLKIRKRIGSFVLFAVSIFYLLFIIALGLLNIILEETSKDEVPSLKESVLAVTNVFIPIAYKEGLLTEEYNGITFHFPKGEETSIDTIKSLYPKVKEELDLLYGADTPVDLTIMIYESVDELNSRTNKEKLSGFYLPSNQSIHIVSEKSGAPYQFQDSFTHEYTHYRTDQFLKHHHISSTSIPQWFNEGISEYVMNMHTFVDIDLNKEINFKDIDTNNDFHEARRNGFEPYLQSYFAVRELVLEHGKDVIPSILIRTKNDKDFYAAFQETTGMKIEEFQATFLNRREEINVLFEQAGEAEIKNEFKVAENLYLKIASLDPYDVYVERSLSYVYIKQGEFEKAMDTLKKMKETDISELYMMSELSLLKSLEDSLKYAEMAEEAIRKYNGETHYTSEFADAIRNNRSEPVIVYKELLNEELIDYKEIKIELLKRLKQQYPNEQWIQD</sequence>
<feature type="transmembrane region" description="Helical" evidence="1">
    <location>
        <begin position="68"/>
        <end position="95"/>
    </location>
</feature>
<dbReference type="SUPFAM" id="SSF48452">
    <property type="entry name" value="TPR-like"/>
    <property type="match status" value="1"/>
</dbReference>
<dbReference type="EMBL" id="JAOYEY010000048">
    <property type="protein sequence ID" value="MCV9888027.1"/>
    <property type="molecule type" value="Genomic_DNA"/>
</dbReference>
<dbReference type="Gene3D" id="1.25.40.10">
    <property type="entry name" value="Tetratricopeptide repeat domain"/>
    <property type="match status" value="1"/>
</dbReference>
<evidence type="ECO:0008006" key="4">
    <source>
        <dbReference type="Google" id="ProtNLM"/>
    </source>
</evidence>
<keyword evidence="1" id="KW-1133">Transmembrane helix</keyword>
<comment type="caution">
    <text evidence="2">The sequence shown here is derived from an EMBL/GenBank/DDBJ whole genome shotgun (WGS) entry which is preliminary data.</text>
</comment>